<evidence type="ECO:0000256" key="5">
    <source>
        <dbReference type="SAM" id="Coils"/>
    </source>
</evidence>
<name>A0A7W7Q8Y9_9PSEU</name>
<evidence type="ECO:0000256" key="1">
    <source>
        <dbReference type="ARBA" id="ARBA00007074"/>
    </source>
</evidence>
<dbReference type="Gene3D" id="3.90.1720.10">
    <property type="entry name" value="endopeptidase domain like (from Nostoc punctiforme)"/>
    <property type="match status" value="1"/>
</dbReference>
<feature type="signal peptide" evidence="6">
    <location>
        <begin position="1"/>
        <end position="28"/>
    </location>
</feature>
<dbReference type="InterPro" id="IPR000064">
    <property type="entry name" value="NLP_P60_dom"/>
</dbReference>
<proteinExistence type="inferred from homology"/>
<dbReference type="EMBL" id="JACHJQ010000005">
    <property type="protein sequence ID" value="MBB4909275.1"/>
    <property type="molecule type" value="Genomic_DNA"/>
</dbReference>
<evidence type="ECO:0000313" key="9">
    <source>
        <dbReference type="Proteomes" id="UP000520767"/>
    </source>
</evidence>
<comment type="similarity">
    <text evidence="1">Belongs to the peptidase C40 family.</text>
</comment>
<accession>A0A7W7Q8Y9</accession>
<dbReference type="SUPFAM" id="SSF54001">
    <property type="entry name" value="Cysteine proteinases"/>
    <property type="match status" value="1"/>
</dbReference>
<dbReference type="Proteomes" id="UP000520767">
    <property type="component" value="Unassembled WGS sequence"/>
</dbReference>
<keyword evidence="4" id="KW-0788">Thiol protease</keyword>
<dbReference type="InterPro" id="IPR051794">
    <property type="entry name" value="PG_Endopeptidase_C40"/>
</dbReference>
<organism evidence="8 9">
    <name type="scientific">Actinophytocola algeriensis</name>
    <dbReference type="NCBI Taxonomy" id="1768010"/>
    <lineage>
        <taxon>Bacteria</taxon>
        <taxon>Bacillati</taxon>
        <taxon>Actinomycetota</taxon>
        <taxon>Actinomycetes</taxon>
        <taxon>Pseudonocardiales</taxon>
        <taxon>Pseudonocardiaceae</taxon>
    </lineage>
</organism>
<keyword evidence="9" id="KW-1185">Reference proteome</keyword>
<feature type="domain" description="NlpC/P60" evidence="7">
    <location>
        <begin position="221"/>
        <end position="338"/>
    </location>
</feature>
<dbReference type="Pfam" id="PF00877">
    <property type="entry name" value="NLPC_P60"/>
    <property type="match status" value="1"/>
</dbReference>
<keyword evidence="5" id="KW-0175">Coiled coil</keyword>
<evidence type="ECO:0000256" key="4">
    <source>
        <dbReference type="ARBA" id="ARBA00022807"/>
    </source>
</evidence>
<dbReference type="PROSITE" id="PS51935">
    <property type="entry name" value="NLPC_P60"/>
    <property type="match status" value="1"/>
</dbReference>
<protein>
    <submittedName>
        <fullName evidence="8">Cell wall-associated NlpC family hydrolase</fullName>
    </submittedName>
</protein>
<evidence type="ECO:0000259" key="7">
    <source>
        <dbReference type="PROSITE" id="PS51935"/>
    </source>
</evidence>
<dbReference type="GO" id="GO:0008234">
    <property type="term" value="F:cysteine-type peptidase activity"/>
    <property type="evidence" value="ECO:0007669"/>
    <property type="project" value="UniProtKB-KW"/>
</dbReference>
<evidence type="ECO:0000313" key="8">
    <source>
        <dbReference type="EMBL" id="MBB4909275.1"/>
    </source>
</evidence>
<evidence type="ECO:0000256" key="6">
    <source>
        <dbReference type="SAM" id="SignalP"/>
    </source>
</evidence>
<keyword evidence="6" id="KW-0732">Signal</keyword>
<evidence type="ECO:0000256" key="3">
    <source>
        <dbReference type="ARBA" id="ARBA00022801"/>
    </source>
</evidence>
<comment type="caution">
    <text evidence="8">The sequence shown here is derived from an EMBL/GenBank/DDBJ whole genome shotgun (WGS) entry which is preliminary data.</text>
</comment>
<feature type="chain" id="PRO_5031155489" evidence="6">
    <location>
        <begin position="29"/>
        <end position="338"/>
    </location>
</feature>
<dbReference type="GO" id="GO:0006508">
    <property type="term" value="P:proteolysis"/>
    <property type="evidence" value="ECO:0007669"/>
    <property type="project" value="UniProtKB-KW"/>
</dbReference>
<dbReference type="PANTHER" id="PTHR47359:SF3">
    <property type="entry name" value="NLP_P60 DOMAIN-CONTAINING PROTEIN-RELATED"/>
    <property type="match status" value="1"/>
</dbReference>
<keyword evidence="2" id="KW-0645">Protease</keyword>
<feature type="coiled-coil region" evidence="5">
    <location>
        <begin position="150"/>
        <end position="177"/>
    </location>
</feature>
<dbReference type="RefSeq" id="WP_184813295.1">
    <property type="nucleotide sequence ID" value="NZ_JACHJQ010000005.1"/>
</dbReference>
<sequence length="338" mass="34945">MRALPASLAGIGAAVLLTATLLTAPATAQPTTVAGLLAHYYDLSAEAELVNEELLVVQEELAAHQKASAAAVEAADDAKASADALRDKATAAQDLDRVANALSSRRDLDGLTALATSTSPDDLVGKLEAATLAAHLTGGPRKGDAALEVAEDAEKKAAAAESQAQDLEAKVAGTAAEVRQRRSALDAQIAEVRTALDNLTPDQRSLLEGIEDYGGDVVIPGGDAGSVLEFAISQMGKPYLWGAVGPSSYDCSGLVQTAYRTVGINMPRVSRQQAQVGKRVDRSDVRAGDLVFYGNPVHHVAIVVDSVRAVHAPSFGENVKIGGIDSIGTIAVIRRIVG</sequence>
<reference evidence="8 9" key="1">
    <citation type="submission" date="2020-08" db="EMBL/GenBank/DDBJ databases">
        <title>Genomic Encyclopedia of Type Strains, Phase III (KMG-III): the genomes of soil and plant-associated and newly described type strains.</title>
        <authorList>
            <person name="Whitman W."/>
        </authorList>
    </citation>
    <scope>NUCLEOTIDE SEQUENCE [LARGE SCALE GENOMIC DNA]</scope>
    <source>
        <strain evidence="8 9">CECT 8960</strain>
    </source>
</reference>
<keyword evidence="3 8" id="KW-0378">Hydrolase</keyword>
<evidence type="ECO:0000256" key="2">
    <source>
        <dbReference type="ARBA" id="ARBA00022670"/>
    </source>
</evidence>
<gene>
    <name evidence="8" type="ORF">FHR82_005528</name>
</gene>
<dbReference type="PANTHER" id="PTHR47359">
    <property type="entry name" value="PEPTIDOGLYCAN DL-ENDOPEPTIDASE CWLO"/>
    <property type="match status" value="1"/>
</dbReference>
<dbReference type="InterPro" id="IPR038765">
    <property type="entry name" value="Papain-like_cys_pep_sf"/>
</dbReference>
<dbReference type="AlphaFoldDB" id="A0A7W7Q8Y9"/>